<dbReference type="Gene3D" id="3.10.350.10">
    <property type="entry name" value="LysM domain"/>
    <property type="match status" value="2"/>
</dbReference>
<dbReference type="CDD" id="cd12797">
    <property type="entry name" value="M23_peptidase"/>
    <property type="match status" value="1"/>
</dbReference>
<reference evidence="4 5" key="1">
    <citation type="submission" date="2021-12" db="EMBL/GenBank/DDBJ databases">
        <title>Sinirhodobacter sp. WL0062 is a bacterium isolated from seawater.</title>
        <authorList>
            <person name="Wang L."/>
            <person name="He W."/>
            <person name="Zhang D.-F."/>
        </authorList>
    </citation>
    <scope>NUCLEOTIDE SEQUENCE [LARGE SCALE GENOMIC DNA]</scope>
    <source>
        <strain evidence="4 5">WL0062</strain>
    </source>
</reference>
<feature type="signal peptide" evidence="2">
    <location>
        <begin position="1"/>
        <end position="24"/>
    </location>
</feature>
<dbReference type="RefSeq" id="WP_233674995.1">
    <property type="nucleotide sequence ID" value="NZ_JAJUOS010000001.1"/>
</dbReference>
<dbReference type="InterPro" id="IPR016047">
    <property type="entry name" value="M23ase_b-sheet_dom"/>
</dbReference>
<dbReference type="Proteomes" id="UP001521181">
    <property type="component" value="Unassembled WGS sequence"/>
</dbReference>
<dbReference type="CDD" id="cd00118">
    <property type="entry name" value="LysM"/>
    <property type="match status" value="1"/>
</dbReference>
<dbReference type="SMART" id="SM00257">
    <property type="entry name" value="LysM"/>
    <property type="match status" value="2"/>
</dbReference>
<dbReference type="Pfam" id="PF01551">
    <property type="entry name" value="Peptidase_M23"/>
    <property type="match status" value="1"/>
</dbReference>
<dbReference type="PROSITE" id="PS51257">
    <property type="entry name" value="PROKAR_LIPOPROTEIN"/>
    <property type="match status" value="1"/>
</dbReference>
<evidence type="ECO:0000313" key="5">
    <source>
        <dbReference type="Proteomes" id="UP001521181"/>
    </source>
</evidence>
<dbReference type="Pfam" id="PF01476">
    <property type="entry name" value="LysM"/>
    <property type="match status" value="2"/>
</dbReference>
<feature type="region of interest" description="Disordered" evidence="1">
    <location>
        <begin position="229"/>
        <end position="272"/>
    </location>
</feature>
<organism evidence="4 5">
    <name type="scientific">Rhodobacter flavimaris</name>
    <dbReference type="NCBI Taxonomy" id="2907145"/>
    <lineage>
        <taxon>Bacteria</taxon>
        <taxon>Pseudomonadati</taxon>
        <taxon>Pseudomonadota</taxon>
        <taxon>Alphaproteobacteria</taxon>
        <taxon>Rhodobacterales</taxon>
        <taxon>Rhodobacter group</taxon>
        <taxon>Rhodobacter</taxon>
    </lineage>
</organism>
<evidence type="ECO:0000313" key="4">
    <source>
        <dbReference type="EMBL" id="MCE5971966.1"/>
    </source>
</evidence>
<evidence type="ECO:0000259" key="3">
    <source>
        <dbReference type="PROSITE" id="PS51782"/>
    </source>
</evidence>
<sequence>MKTPFPARPTLRLSRLFLAGCAVAAIAGCDSTGTFDADLRNFGQIGFDTSHAARQATAARPTPDARGVISYPNYQIAVARRGDTVTSVAARVGADPAELARYNAVSPTAPLREGEVLSLPRRVAEPTPPTNTGAIGSEAISITSLASNAIDRAEASAPAAAAPATPAKPATPSAEPTRHKVARGETAYSIARYYNVPVRSLAEWNGLPADLAVREGQYLMIPVANAAPPKTAAATTQPGQGSPTPTPPSAAKPLPAETPPKASAPVDKSAAPDLGASRTAAAKSKLQMPVQGSIIRPYVKKKNDGIDIAATPGTSVAAAEAGKVLLLSQDTENVYFVGIKHANNLVTIYYNVTDIQVKKGDDVKRGQTIAKVASSQPGYLHFEVRQGLDSLDPMPYLQ</sequence>
<gene>
    <name evidence="4" type="ORF">LZA78_00485</name>
</gene>
<feature type="domain" description="LysM" evidence="3">
    <location>
        <begin position="177"/>
        <end position="221"/>
    </location>
</feature>
<protein>
    <submittedName>
        <fullName evidence="4">LysM peptidoglycan-binding domain-containing M23 family metallopeptidase</fullName>
    </submittedName>
</protein>
<dbReference type="PANTHER" id="PTHR21666">
    <property type="entry name" value="PEPTIDASE-RELATED"/>
    <property type="match status" value="1"/>
</dbReference>
<evidence type="ECO:0000256" key="2">
    <source>
        <dbReference type="SAM" id="SignalP"/>
    </source>
</evidence>
<dbReference type="PROSITE" id="PS51782">
    <property type="entry name" value="LYSM"/>
    <property type="match status" value="1"/>
</dbReference>
<feature type="chain" id="PRO_5045797726" evidence="2">
    <location>
        <begin position="25"/>
        <end position="398"/>
    </location>
</feature>
<comment type="caution">
    <text evidence="4">The sequence shown here is derived from an EMBL/GenBank/DDBJ whole genome shotgun (WGS) entry which is preliminary data.</text>
</comment>
<dbReference type="PANTHER" id="PTHR21666:SF270">
    <property type="entry name" value="MUREIN HYDROLASE ACTIVATOR ENVC"/>
    <property type="match status" value="1"/>
</dbReference>
<dbReference type="SUPFAM" id="SSF51261">
    <property type="entry name" value="Duplicated hybrid motif"/>
    <property type="match status" value="1"/>
</dbReference>
<dbReference type="InterPro" id="IPR011055">
    <property type="entry name" value="Dup_hybrid_motif"/>
</dbReference>
<dbReference type="InterPro" id="IPR018392">
    <property type="entry name" value="LysM"/>
</dbReference>
<dbReference type="Gene3D" id="2.70.70.10">
    <property type="entry name" value="Glucose Permease (Domain IIA)"/>
    <property type="match status" value="1"/>
</dbReference>
<keyword evidence="5" id="KW-1185">Reference proteome</keyword>
<name>A0ABS8YU46_9RHOB</name>
<feature type="compositionally biased region" description="Low complexity" evidence="1">
    <location>
        <begin position="229"/>
        <end position="243"/>
    </location>
</feature>
<dbReference type="EMBL" id="JAJUOS010000001">
    <property type="protein sequence ID" value="MCE5971966.1"/>
    <property type="molecule type" value="Genomic_DNA"/>
</dbReference>
<dbReference type="InterPro" id="IPR036779">
    <property type="entry name" value="LysM_dom_sf"/>
</dbReference>
<accession>A0ABS8YU46</accession>
<keyword evidence="2" id="KW-0732">Signal</keyword>
<proteinExistence type="predicted"/>
<evidence type="ECO:0000256" key="1">
    <source>
        <dbReference type="SAM" id="MobiDB-lite"/>
    </source>
</evidence>
<dbReference type="InterPro" id="IPR050570">
    <property type="entry name" value="Cell_wall_metabolism_enzyme"/>
</dbReference>
<feature type="compositionally biased region" description="Low complexity" evidence="1">
    <location>
        <begin position="155"/>
        <end position="175"/>
    </location>
</feature>
<feature type="region of interest" description="Disordered" evidence="1">
    <location>
        <begin position="154"/>
        <end position="182"/>
    </location>
</feature>
<dbReference type="SUPFAM" id="SSF54106">
    <property type="entry name" value="LysM domain"/>
    <property type="match status" value="1"/>
</dbReference>